<protein>
    <submittedName>
        <fullName evidence="1">Uncharacterized protein</fullName>
    </submittedName>
</protein>
<keyword evidence="2" id="KW-1185">Reference proteome</keyword>
<comment type="caution">
    <text evidence="1">The sequence shown here is derived from an EMBL/GenBank/DDBJ whole genome shotgun (WGS) entry which is preliminary data.</text>
</comment>
<dbReference type="AlphaFoldDB" id="A0AAW2Z0Y0"/>
<name>A0AAW2Z0Y0_9EUKA</name>
<dbReference type="EMBL" id="JAOPGA020000886">
    <property type="protein sequence ID" value="KAL0482731.1"/>
    <property type="molecule type" value="Genomic_DNA"/>
</dbReference>
<dbReference type="Proteomes" id="UP001431209">
    <property type="component" value="Unassembled WGS sequence"/>
</dbReference>
<gene>
    <name evidence="1" type="ORF">AKO1_014256</name>
</gene>
<accession>A0AAW2Z0Y0</accession>
<evidence type="ECO:0000313" key="1">
    <source>
        <dbReference type="EMBL" id="KAL0482731.1"/>
    </source>
</evidence>
<evidence type="ECO:0000313" key="2">
    <source>
        <dbReference type="Proteomes" id="UP001431209"/>
    </source>
</evidence>
<organism evidence="1 2">
    <name type="scientific">Acrasis kona</name>
    <dbReference type="NCBI Taxonomy" id="1008807"/>
    <lineage>
        <taxon>Eukaryota</taxon>
        <taxon>Discoba</taxon>
        <taxon>Heterolobosea</taxon>
        <taxon>Tetramitia</taxon>
        <taxon>Eutetramitia</taxon>
        <taxon>Acrasidae</taxon>
        <taxon>Acrasis</taxon>
    </lineage>
</organism>
<reference evidence="1 2" key="1">
    <citation type="submission" date="2024-03" db="EMBL/GenBank/DDBJ databases">
        <title>The Acrasis kona genome and developmental transcriptomes reveal deep origins of eukaryotic multicellular pathways.</title>
        <authorList>
            <person name="Sheikh S."/>
            <person name="Fu C.-J."/>
            <person name="Brown M.W."/>
            <person name="Baldauf S.L."/>
        </authorList>
    </citation>
    <scope>NUCLEOTIDE SEQUENCE [LARGE SCALE GENOMIC DNA]</scope>
    <source>
        <strain evidence="1 2">ATCC MYA-3509</strain>
    </source>
</reference>
<sequence>MSTSRDPKTLVETSYRLLDRTTNPFHRHIIQTYIRRLVLEVTGRAEEFLEFAVEDAHFMATLIVPACIETKGVQETKATLSKLKEHFRCFVEDSVVMVSDDGLFHSYYFHHLIPGSVMIELNKLEDQDGNKIEAGTTYERVGKYNHFIRFNSEGRIVQESNGQCGPDKLIKCSEDSQPTLEEVKNRLNPILESLPKWTPYSG</sequence>
<proteinExistence type="predicted"/>